<keyword evidence="2" id="KW-0489">Methyltransferase</keyword>
<dbReference type="CDD" id="cd02440">
    <property type="entry name" value="AdoMet_MTases"/>
    <property type="match status" value="1"/>
</dbReference>
<dbReference type="InterPro" id="IPR050508">
    <property type="entry name" value="Methyltransf_Superfamily"/>
</dbReference>
<dbReference type="GO" id="GO:0032259">
    <property type="term" value="P:methylation"/>
    <property type="evidence" value="ECO:0007669"/>
    <property type="project" value="UniProtKB-KW"/>
</dbReference>
<dbReference type="EMBL" id="JACHIF010000001">
    <property type="protein sequence ID" value="MBB5036688.1"/>
    <property type="molecule type" value="Genomic_DNA"/>
</dbReference>
<name>A0A7W7YIA2_9BACT</name>
<feature type="domain" description="Methyltransferase type 11" evidence="1">
    <location>
        <begin position="246"/>
        <end position="335"/>
    </location>
</feature>
<dbReference type="InterPro" id="IPR029063">
    <property type="entry name" value="SAM-dependent_MTases_sf"/>
</dbReference>
<dbReference type="RefSeq" id="WP_184205782.1">
    <property type="nucleotide sequence ID" value="NZ_JACHIF010000001.1"/>
</dbReference>
<dbReference type="Pfam" id="PF08241">
    <property type="entry name" value="Methyltransf_11"/>
    <property type="match status" value="1"/>
</dbReference>
<keyword evidence="3" id="KW-1185">Reference proteome</keyword>
<evidence type="ECO:0000259" key="1">
    <source>
        <dbReference type="Pfam" id="PF08241"/>
    </source>
</evidence>
<proteinExistence type="predicted"/>
<accession>A0A7W7YIA2</accession>
<dbReference type="AlphaFoldDB" id="A0A7W7YIA2"/>
<dbReference type="SUPFAM" id="SSF53335">
    <property type="entry name" value="S-adenosyl-L-methionine-dependent methyltransferases"/>
    <property type="match status" value="1"/>
</dbReference>
<gene>
    <name evidence="2" type="ORF">HNQ64_000922</name>
</gene>
<sequence>MAKIIWILRLIPLLVWWGEHEKAREYARQLQAALTPEGLQIDLIPDWDLLSLAFTPDLIRQVPSLSPILAQISVPGQPADADLAASLQSGWVAGNIRSLSLARGIKRLLARGEKAAAEQLLHLAATHQRPDGSFPETFQASTPCLTGLLEMASAWFQAGHLQHGEQAYRAFLKSRDRKTFLKLSGKPRGLSLQVSALTFLEALRDRVVCTFEATAPRFPTEILAEDGRFRIVDDLVAKYQPQVVADIGCGKGRFIKLLQQRHPHIQAYAVDLSTTMLGELPDSIHAQAGTLLNTGLPDEVADLVFCVEALEHAVNIQAGVKELARITRPGGRLLILDKDVQKLGAMEICDWEQWFDREKMASWIQNHGFRVHVLDRIDHGGISGNDALFLAWIGEKNPTASLPSDSLSTEASPCA</sequence>
<evidence type="ECO:0000313" key="3">
    <source>
        <dbReference type="Proteomes" id="UP000534294"/>
    </source>
</evidence>
<evidence type="ECO:0000313" key="2">
    <source>
        <dbReference type="EMBL" id="MBB5036688.1"/>
    </source>
</evidence>
<dbReference type="Gene3D" id="3.40.50.150">
    <property type="entry name" value="Vaccinia Virus protein VP39"/>
    <property type="match status" value="1"/>
</dbReference>
<dbReference type="PANTHER" id="PTHR42912:SF80">
    <property type="entry name" value="METHYLTRANSFERASE DOMAIN-CONTAINING PROTEIN"/>
    <property type="match status" value="1"/>
</dbReference>
<reference evidence="2 3" key="1">
    <citation type="submission" date="2020-08" db="EMBL/GenBank/DDBJ databases">
        <title>Genomic Encyclopedia of Type Strains, Phase IV (KMG-IV): sequencing the most valuable type-strain genomes for metagenomic binning, comparative biology and taxonomic classification.</title>
        <authorList>
            <person name="Goeker M."/>
        </authorList>
    </citation>
    <scope>NUCLEOTIDE SEQUENCE [LARGE SCALE GENOMIC DNA]</scope>
    <source>
        <strain evidence="2 3">DSM 12251</strain>
    </source>
</reference>
<protein>
    <submittedName>
        <fullName evidence="2">SAM-dependent methyltransferase</fullName>
    </submittedName>
</protein>
<dbReference type="InterPro" id="IPR013216">
    <property type="entry name" value="Methyltransf_11"/>
</dbReference>
<organism evidence="2 3">
    <name type="scientific">Prosthecobacter dejongeii</name>
    <dbReference type="NCBI Taxonomy" id="48465"/>
    <lineage>
        <taxon>Bacteria</taxon>
        <taxon>Pseudomonadati</taxon>
        <taxon>Verrucomicrobiota</taxon>
        <taxon>Verrucomicrobiia</taxon>
        <taxon>Verrucomicrobiales</taxon>
        <taxon>Verrucomicrobiaceae</taxon>
        <taxon>Prosthecobacter</taxon>
    </lineage>
</organism>
<dbReference type="GO" id="GO:0008757">
    <property type="term" value="F:S-adenosylmethionine-dependent methyltransferase activity"/>
    <property type="evidence" value="ECO:0007669"/>
    <property type="project" value="InterPro"/>
</dbReference>
<dbReference type="Proteomes" id="UP000534294">
    <property type="component" value="Unassembled WGS sequence"/>
</dbReference>
<dbReference type="PANTHER" id="PTHR42912">
    <property type="entry name" value="METHYLTRANSFERASE"/>
    <property type="match status" value="1"/>
</dbReference>
<comment type="caution">
    <text evidence="2">The sequence shown here is derived from an EMBL/GenBank/DDBJ whole genome shotgun (WGS) entry which is preliminary data.</text>
</comment>
<keyword evidence="2" id="KW-0808">Transferase</keyword>